<feature type="compositionally biased region" description="Basic and acidic residues" evidence="1">
    <location>
        <begin position="16"/>
        <end position="36"/>
    </location>
</feature>
<dbReference type="EMBL" id="AZBU02000006">
    <property type="protein sequence ID" value="TKR73327.1"/>
    <property type="molecule type" value="Genomic_DNA"/>
</dbReference>
<protein>
    <submittedName>
        <fullName evidence="2">Uncharacterized protein</fullName>
    </submittedName>
</protein>
<reference evidence="2 3" key="1">
    <citation type="journal article" date="2015" name="Genome Biol.">
        <title>Comparative genomics of Steinernema reveals deeply conserved gene regulatory networks.</title>
        <authorList>
            <person name="Dillman A.R."/>
            <person name="Macchietto M."/>
            <person name="Porter C.F."/>
            <person name="Rogers A."/>
            <person name="Williams B."/>
            <person name="Antoshechkin I."/>
            <person name="Lee M.M."/>
            <person name="Goodwin Z."/>
            <person name="Lu X."/>
            <person name="Lewis E.E."/>
            <person name="Goodrich-Blair H."/>
            <person name="Stock S.P."/>
            <person name="Adams B.J."/>
            <person name="Sternberg P.W."/>
            <person name="Mortazavi A."/>
        </authorList>
    </citation>
    <scope>NUCLEOTIDE SEQUENCE [LARGE SCALE GENOMIC DNA]</scope>
    <source>
        <strain evidence="2 3">ALL</strain>
    </source>
</reference>
<proteinExistence type="predicted"/>
<evidence type="ECO:0000256" key="1">
    <source>
        <dbReference type="SAM" id="MobiDB-lite"/>
    </source>
</evidence>
<evidence type="ECO:0000313" key="3">
    <source>
        <dbReference type="Proteomes" id="UP000298663"/>
    </source>
</evidence>
<accession>A0A4U5MU60</accession>
<name>A0A4U5MU60_STECR</name>
<keyword evidence="3" id="KW-1185">Reference proteome</keyword>
<dbReference type="AlphaFoldDB" id="A0A4U5MU60"/>
<feature type="region of interest" description="Disordered" evidence="1">
    <location>
        <begin position="16"/>
        <end position="43"/>
    </location>
</feature>
<dbReference type="Proteomes" id="UP000298663">
    <property type="component" value="Unassembled WGS sequence"/>
</dbReference>
<reference evidence="2 3" key="2">
    <citation type="journal article" date="2019" name="G3 (Bethesda)">
        <title>Hybrid Assembly of the Genome of the Entomopathogenic Nematode Steinernema carpocapsae Identifies the X-Chromosome.</title>
        <authorList>
            <person name="Serra L."/>
            <person name="Macchietto M."/>
            <person name="Macias-Munoz A."/>
            <person name="McGill C.J."/>
            <person name="Rodriguez I.M."/>
            <person name="Rodriguez B."/>
            <person name="Murad R."/>
            <person name="Mortazavi A."/>
        </authorList>
    </citation>
    <scope>NUCLEOTIDE SEQUENCE [LARGE SCALE GENOMIC DNA]</scope>
    <source>
        <strain evidence="2 3">ALL</strain>
    </source>
</reference>
<comment type="caution">
    <text evidence="2">The sequence shown here is derived from an EMBL/GenBank/DDBJ whole genome shotgun (WGS) entry which is preliminary data.</text>
</comment>
<gene>
    <name evidence="2" type="ORF">L596_020647</name>
</gene>
<evidence type="ECO:0000313" key="2">
    <source>
        <dbReference type="EMBL" id="TKR73327.1"/>
    </source>
</evidence>
<sequence length="92" mass="10647">MPEISDRMWVSKSPDEFKRKLENTKGRRSDLLDRQQGHPKSRSSVFVMAQKNYASYFDGMDTLVLPGMYVSEHRSVRPTIWPAVNSAKIDFP</sequence>
<organism evidence="2 3">
    <name type="scientific">Steinernema carpocapsae</name>
    <name type="common">Entomopathogenic nematode</name>
    <dbReference type="NCBI Taxonomy" id="34508"/>
    <lineage>
        <taxon>Eukaryota</taxon>
        <taxon>Metazoa</taxon>
        <taxon>Ecdysozoa</taxon>
        <taxon>Nematoda</taxon>
        <taxon>Chromadorea</taxon>
        <taxon>Rhabditida</taxon>
        <taxon>Tylenchina</taxon>
        <taxon>Panagrolaimomorpha</taxon>
        <taxon>Strongyloidoidea</taxon>
        <taxon>Steinernematidae</taxon>
        <taxon>Steinernema</taxon>
    </lineage>
</organism>